<feature type="compositionally biased region" description="Polar residues" evidence="1">
    <location>
        <begin position="569"/>
        <end position="593"/>
    </location>
</feature>
<reference evidence="3 4" key="1">
    <citation type="submission" date="2007-06" db="EMBL/GenBank/DDBJ databases">
        <title>The Genome Sequence of Coccidioides posadasii RMSCC_3488.</title>
        <authorList>
            <consortium name="Coccidioides Genome Resources Consortium"/>
            <consortium name="The Broad Institute Genome Sequencing Platform"/>
            <person name="Henn M.R."/>
            <person name="Sykes S."/>
            <person name="Young S."/>
            <person name="Jaffe D."/>
            <person name="Berlin A."/>
            <person name="Alvarez P."/>
            <person name="Butler J."/>
            <person name="Gnerre S."/>
            <person name="Grabherr M."/>
            <person name="Mauceli E."/>
            <person name="Brockman W."/>
            <person name="Kodira C."/>
            <person name="Alvarado L."/>
            <person name="Zeng Q."/>
            <person name="Crawford M."/>
            <person name="Antoine C."/>
            <person name="Devon K."/>
            <person name="Galgiani J."/>
            <person name="Orsborn K."/>
            <person name="Lewis M.L."/>
            <person name="Nusbaum C."/>
            <person name="Galagan J."/>
            <person name="Birren B."/>
        </authorList>
    </citation>
    <scope>NUCLEOTIDE SEQUENCE [LARGE SCALE GENOMIC DNA]</scope>
    <source>
        <strain evidence="3 4">RMSCC 3488</strain>
    </source>
</reference>
<feature type="compositionally biased region" description="Basic and acidic residues" evidence="1">
    <location>
        <begin position="226"/>
        <end position="236"/>
    </location>
</feature>
<feature type="compositionally biased region" description="Basic and acidic residues" evidence="1">
    <location>
        <begin position="22"/>
        <end position="36"/>
    </location>
</feature>
<evidence type="ECO:0000259" key="2">
    <source>
        <dbReference type="SMART" id="SM00731"/>
    </source>
</evidence>
<dbReference type="GO" id="GO:0005634">
    <property type="term" value="C:nucleus"/>
    <property type="evidence" value="ECO:0007669"/>
    <property type="project" value="TreeGrafter"/>
</dbReference>
<feature type="compositionally biased region" description="Acidic residues" evidence="1">
    <location>
        <begin position="100"/>
        <end position="114"/>
    </location>
</feature>
<dbReference type="PANTHER" id="PTHR23099">
    <property type="entry name" value="TRANSCRIPTIONAL REGULATOR"/>
    <property type="match status" value="1"/>
</dbReference>
<feature type="domain" description="SprT-like" evidence="2">
    <location>
        <begin position="523"/>
        <end position="720"/>
    </location>
</feature>
<feature type="compositionally biased region" description="Acidic residues" evidence="1">
    <location>
        <begin position="237"/>
        <end position="274"/>
    </location>
</feature>
<feature type="compositionally biased region" description="Low complexity" evidence="1">
    <location>
        <begin position="311"/>
        <end position="325"/>
    </location>
</feature>
<feature type="compositionally biased region" description="Basic and acidic residues" evidence="1">
    <location>
        <begin position="363"/>
        <end position="375"/>
    </location>
</feature>
<feature type="compositionally biased region" description="Acidic residues" evidence="1">
    <location>
        <begin position="82"/>
        <end position="93"/>
    </location>
</feature>
<sequence>MARLRQAPSNAPEATGSFQDSKVVRENEKAFADPVHHKYTNPVIRRRDNKEKVTIYEDEPDKKDYYKDDEEHRRGDSGYLDLDAEESGTEDSETGILEYGSEEEESEDVDDSEASIERPGPRVIESTGLGSHRKRRLRPLGFNKKNILYQVRRVSGREESRYNDYSSDNENTNPGSGDYEKENDEKGLFNETKSSASTARPGKVITESCFSVGKRIKKPSITEQYISEKDEKGRLDEGEDDDNDDDNDDDDDDDDDDDGEFDSLDDFIVGDDENISYHESTDEIEESEDEIIVKPRTPARRLFRGRRPQNKENTTQNTNVETNTQDAPDASDIDDLAEILNKTKLSKPDLQPKLSFRKAHPVLPERKDQDSSKMSDDDESDGAQLPNNQPIKKVVEVVTPPTSPSKPRLQSPKKTPKRIPPSPYRPSIDAFWSQDIINGWKDKFSPKKLQSPRKWPQTFTIFSDNQSDDNGDENSPLSSPEKAPPRSPKKAKGSPTKSIAAIKKAEKREFDKRKVSLAEKFFKELDDSVTGGEIQKLAAAAGGVRIIWSNKLNTTAGRASWKREHIKQKQPTQTASSCFATSHNSSDSRTASSPEYLPSQAAYRHHASIELADKVVDSDDRLFNTLAHEYCHLANYMISNVRDNPHGASFKAWAQRCKKALNENPSYAGRVEITTKHTYAINYKYIWCCVECAHEYGRHSRSIDPEKSRCGKCKGKLVQIQPKPRKTAAKQGDERNRKGLKELAGGADAMLTSMGSIRLNS</sequence>
<evidence type="ECO:0000256" key="1">
    <source>
        <dbReference type="SAM" id="MobiDB-lite"/>
    </source>
</evidence>
<feature type="region of interest" description="Disordered" evidence="1">
    <location>
        <begin position="559"/>
        <end position="594"/>
    </location>
</feature>
<feature type="region of interest" description="Disordered" evidence="1">
    <location>
        <begin position="460"/>
        <end position="505"/>
    </location>
</feature>
<dbReference type="InterPro" id="IPR035240">
    <property type="entry name" value="SprT_Zn_ribbon"/>
</dbReference>
<accession>A0A0J6EVY1</accession>
<dbReference type="GO" id="GO:0006950">
    <property type="term" value="P:response to stress"/>
    <property type="evidence" value="ECO:0007669"/>
    <property type="project" value="UniProtKB-ARBA"/>
</dbReference>
<feature type="compositionally biased region" description="Basic and acidic residues" evidence="1">
    <location>
        <begin position="45"/>
        <end position="76"/>
    </location>
</feature>
<protein>
    <recommendedName>
        <fullName evidence="2">SprT-like domain-containing protein</fullName>
    </recommendedName>
</protein>
<proteinExistence type="predicted"/>
<feature type="compositionally biased region" description="Basic and acidic residues" evidence="1">
    <location>
        <begin position="178"/>
        <end position="188"/>
    </location>
</feature>
<dbReference type="Pfam" id="PF17283">
    <property type="entry name" value="Zn_ribbon_SprT"/>
    <property type="match status" value="1"/>
</dbReference>
<reference evidence="4" key="2">
    <citation type="journal article" date="2009" name="Genome Res.">
        <title>Comparative genomic analyses of the human fungal pathogens Coccidioides and their relatives.</title>
        <authorList>
            <person name="Sharpton T.J."/>
            <person name="Stajich J.E."/>
            <person name="Rounsley S.D."/>
            <person name="Gardner M.J."/>
            <person name="Wortman J.R."/>
            <person name="Jordar V.S."/>
            <person name="Maiti R."/>
            <person name="Kodira C.D."/>
            <person name="Neafsey D.E."/>
            <person name="Zeng Q."/>
            <person name="Hung C.-Y."/>
            <person name="McMahan C."/>
            <person name="Muszewska A."/>
            <person name="Grynberg M."/>
            <person name="Mandel M.A."/>
            <person name="Kellner E.M."/>
            <person name="Barker B.M."/>
            <person name="Galgiani J.N."/>
            <person name="Orbach M.J."/>
            <person name="Kirkland T.N."/>
            <person name="Cole G.T."/>
            <person name="Henn M.R."/>
            <person name="Birren B.W."/>
            <person name="Taylor J.W."/>
        </authorList>
    </citation>
    <scope>NUCLEOTIDE SEQUENCE [LARGE SCALE GENOMIC DNA]</scope>
    <source>
        <strain evidence="4">RMSCC 3488</strain>
    </source>
</reference>
<reference evidence="4" key="3">
    <citation type="journal article" date="2010" name="Genome Res.">
        <title>Population genomic sequencing of Coccidioides fungi reveals recent hybridization and transposon control.</title>
        <authorList>
            <person name="Neafsey D.E."/>
            <person name="Barker B.M."/>
            <person name="Sharpton T.J."/>
            <person name="Stajich J.E."/>
            <person name="Park D.J."/>
            <person name="Whiston E."/>
            <person name="Hung C.-Y."/>
            <person name="McMahan C."/>
            <person name="White J."/>
            <person name="Sykes S."/>
            <person name="Heiman D."/>
            <person name="Young S."/>
            <person name="Zeng Q."/>
            <person name="Abouelleil A."/>
            <person name="Aftuck L."/>
            <person name="Bessette D."/>
            <person name="Brown A."/>
            <person name="FitzGerald M."/>
            <person name="Lui A."/>
            <person name="Macdonald J.P."/>
            <person name="Priest M."/>
            <person name="Orbach M.J."/>
            <person name="Galgiani J.N."/>
            <person name="Kirkland T.N."/>
            <person name="Cole G.T."/>
            <person name="Birren B.W."/>
            <person name="Henn M.R."/>
            <person name="Taylor J.W."/>
            <person name="Rounsley S.D."/>
        </authorList>
    </citation>
    <scope>NUCLEOTIDE SEQUENCE [LARGE SCALE GENOMIC DNA]</scope>
    <source>
        <strain evidence="4">RMSCC 3488</strain>
    </source>
</reference>
<evidence type="ECO:0000313" key="3">
    <source>
        <dbReference type="EMBL" id="KMM64716.1"/>
    </source>
</evidence>
<dbReference type="EMBL" id="DS268109">
    <property type="protein sequence ID" value="KMM64716.1"/>
    <property type="molecule type" value="Genomic_DNA"/>
</dbReference>
<feature type="region of interest" description="Disordered" evidence="1">
    <location>
        <begin position="1"/>
        <end position="430"/>
    </location>
</feature>
<dbReference type="SMART" id="SM00731">
    <property type="entry name" value="SprT"/>
    <property type="match status" value="1"/>
</dbReference>
<feature type="compositionally biased region" description="Basic residues" evidence="1">
    <location>
        <begin position="297"/>
        <end position="308"/>
    </location>
</feature>
<name>A0A0J6EVY1_COCPO</name>
<gene>
    <name evidence="3" type="ORF">CPAG_01068</name>
</gene>
<dbReference type="VEuPathDB" id="FungiDB:CPAG_01068"/>
<dbReference type="Pfam" id="PF10263">
    <property type="entry name" value="SprT-like"/>
    <property type="match status" value="1"/>
</dbReference>
<organism evidence="3 4">
    <name type="scientific">Coccidioides posadasii RMSCC 3488</name>
    <dbReference type="NCBI Taxonomy" id="454284"/>
    <lineage>
        <taxon>Eukaryota</taxon>
        <taxon>Fungi</taxon>
        <taxon>Dikarya</taxon>
        <taxon>Ascomycota</taxon>
        <taxon>Pezizomycotina</taxon>
        <taxon>Eurotiomycetes</taxon>
        <taxon>Eurotiomycetidae</taxon>
        <taxon>Onygenales</taxon>
        <taxon>Onygenaceae</taxon>
        <taxon>Coccidioides</taxon>
    </lineage>
</organism>
<dbReference type="AlphaFoldDB" id="A0A0J6EVY1"/>
<dbReference type="InterPro" id="IPR006640">
    <property type="entry name" value="SprT-like_domain"/>
</dbReference>
<dbReference type="Proteomes" id="UP000054567">
    <property type="component" value="Unassembled WGS sequence"/>
</dbReference>
<dbReference type="PANTHER" id="PTHR23099:SF0">
    <property type="entry name" value="GERM CELL NUCLEAR ACIDIC PROTEIN"/>
    <property type="match status" value="1"/>
</dbReference>
<dbReference type="OrthoDB" id="20772at2759"/>
<feature type="compositionally biased region" description="Polar residues" evidence="1">
    <location>
        <begin position="163"/>
        <end position="175"/>
    </location>
</feature>
<evidence type="ECO:0000313" key="4">
    <source>
        <dbReference type="Proteomes" id="UP000054567"/>
    </source>
</evidence>